<sequence>MSYKKLGMVFGGGNPIVLDIGETYTKLGFAGEPEPRAVIPTAIQKVGGPLTYILKSDRSCISQHLHCATLKQSISKFLEKVFFKILQINPKHQRVLLCESLLNPTKIREVIAEVLFHQFEVAALVFAPHHLLACFTVAMGTGLVVDCAYNETIVLPVIEGTPILWAWQSAPLGSSGIQDEIMKEISEKGKIQVRDEAAKSVTSRLSERVLEDIKVKACFVTQYERAKLIHDGKLAEWRKVCRKRVGSYFFIFSNFCNHAINYFYNTNLIMLRLLYVMMSARFTQKNVGDSTSEQEITKPSPALSDMIYPIDGVTRLMIPGSVREEAAEVLFEQDNDGTSISTMVLDSLLQCPVVSRKELAQNLLVIGGTSLLPGFRHRLLFELKEFAESEEKYRSKLSQCEFRVHNPPVPANLVSWLGASIFASLESFQHRLVTKEYFNQHNRKLPDWCGLPFPDKTPEASSHTTPASFKGGSHLGSSKNK</sequence>
<accession>A0ABP0F3J4</accession>
<dbReference type="Gene3D" id="3.30.420.40">
    <property type="match status" value="3"/>
</dbReference>
<dbReference type="CDD" id="cd10207">
    <property type="entry name" value="ASKHA_NBD_Arp10"/>
    <property type="match status" value="1"/>
</dbReference>
<dbReference type="InterPro" id="IPR004000">
    <property type="entry name" value="Actin"/>
</dbReference>
<reference evidence="3 4" key="1">
    <citation type="submission" date="2024-02" db="EMBL/GenBank/DDBJ databases">
        <authorList>
            <person name="Daric V."/>
            <person name="Darras S."/>
        </authorList>
    </citation>
    <scope>NUCLEOTIDE SEQUENCE [LARGE SCALE GENOMIC DNA]</scope>
</reference>
<keyword evidence="4" id="KW-1185">Reference proteome</keyword>
<feature type="region of interest" description="Disordered" evidence="2">
    <location>
        <begin position="457"/>
        <end position="481"/>
    </location>
</feature>
<dbReference type="Pfam" id="PF00022">
    <property type="entry name" value="Actin"/>
    <property type="match status" value="1"/>
</dbReference>
<dbReference type="PANTHER" id="PTHR11937">
    <property type="entry name" value="ACTIN"/>
    <property type="match status" value="1"/>
</dbReference>
<dbReference type="SUPFAM" id="SSF53067">
    <property type="entry name" value="Actin-like ATPase domain"/>
    <property type="match status" value="2"/>
</dbReference>
<evidence type="ECO:0000313" key="3">
    <source>
        <dbReference type="EMBL" id="CAK8673005.1"/>
    </source>
</evidence>
<name>A0ABP0F3J4_CLALP</name>
<comment type="similarity">
    <text evidence="1">Belongs to the actin family.</text>
</comment>
<dbReference type="Proteomes" id="UP001642483">
    <property type="component" value="Unassembled WGS sequence"/>
</dbReference>
<evidence type="ECO:0000313" key="4">
    <source>
        <dbReference type="Proteomes" id="UP001642483"/>
    </source>
</evidence>
<comment type="caution">
    <text evidence="3">The sequence shown here is derived from an EMBL/GenBank/DDBJ whole genome shotgun (WGS) entry which is preliminary data.</text>
</comment>
<dbReference type="EMBL" id="CAWYQH010000002">
    <property type="protein sequence ID" value="CAK8673005.1"/>
    <property type="molecule type" value="Genomic_DNA"/>
</dbReference>
<dbReference type="SMART" id="SM00268">
    <property type="entry name" value="ACTIN"/>
    <property type="match status" value="1"/>
</dbReference>
<proteinExistence type="inferred from homology"/>
<protein>
    <recommendedName>
        <fullName evidence="5">Actin-related protein 10</fullName>
    </recommendedName>
</protein>
<evidence type="ECO:0000256" key="2">
    <source>
        <dbReference type="SAM" id="MobiDB-lite"/>
    </source>
</evidence>
<gene>
    <name evidence="3" type="ORF">CVLEPA_LOCUS2794</name>
</gene>
<dbReference type="InterPro" id="IPR043129">
    <property type="entry name" value="ATPase_NBD"/>
</dbReference>
<evidence type="ECO:0008006" key="5">
    <source>
        <dbReference type="Google" id="ProtNLM"/>
    </source>
</evidence>
<evidence type="ECO:0000256" key="1">
    <source>
        <dbReference type="RuleBase" id="RU000487"/>
    </source>
</evidence>
<organism evidence="3 4">
    <name type="scientific">Clavelina lepadiformis</name>
    <name type="common">Light-bulb sea squirt</name>
    <name type="synonym">Ascidia lepadiformis</name>
    <dbReference type="NCBI Taxonomy" id="159417"/>
    <lineage>
        <taxon>Eukaryota</taxon>
        <taxon>Metazoa</taxon>
        <taxon>Chordata</taxon>
        <taxon>Tunicata</taxon>
        <taxon>Ascidiacea</taxon>
        <taxon>Aplousobranchia</taxon>
        <taxon>Clavelinidae</taxon>
        <taxon>Clavelina</taxon>
    </lineage>
</organism>